<protein>
    <submittedName>
        <fullName evidence="1">Putative DD34D transposase</fullName>
    </submittedName>
</protein>
<dbReference type="InterPro" id="IPR036397">
    <property type="entry name" value="RNaseH_sf"/>
</dbReference>
<organism evidence="1">
    <name type="scientific">Bactrocera tryoni</name>
    <name type="common">Queensland fruit fly</name>
    <name type="synonym">Tephritis tryoni</name>
    <dbReference type="NCBI Taxonomy" id="59916"/>
    <lineage>
        <taxon>Eukaryota</taxon>
        <taxon>Metazoa</taxon>
        <taxon>Ecdysozoa</taxon>
        <taxon>Arthropoda</taxon>
        <taxon>Hexapoda</taxon>
        <taxon>Insecta</taxon>
        <taxon>Pterygota</taxon>
        <taxon>Neoptera</taxon>
        <taxon>Endopterygota</taxon>
        <taxon>Diptera</taxon>
        <taxon>Brachycera</taxon>
        <taxon>Muscomorpha</taxon>
        <taxon>Tephritoidea</taxon>
        <taxon>Tephritidae</taxon>
        <taxon>Bactrocera</taxon>
        <taxon>Bactrocera</taxon>
    </lineage>
</organism>
<dbReference type="InterPro" id="IPR052709">
    <property type="entry name" value="Transposase-MT_Hybrid"/>
</dbReference>
<dbReference type="GO" id="GO:0003676">
    <property type="term" value="F:nucleic acid binding"/>
    <property type="evidence" value="ECO:0007669"/>
    <property type="project" value="InterPro"/>
</dbReference>
<dbReference type="AlphaFoldDB" id="A0A1L5BXZ8"/>
<proteinExistence type="predicted"/>
<dbReference type="OrthoDB" id="10022101at2759"/>
<dbReference type="Gene3D" id="1.10.10.1450">
    <property type="match status" value="1"/>
</dbReference>
<dbReference type="EMBL" id="KX930995">
    <property type="protein sequence ID" value="APL98288.1"/>
    <property type="molecule type" value="Genomic_DNA"/>
</dbReference>
<dbReference type="PANTHER" id="PTHR46060">
    <property type="entry name" value="MARINER MOS1 TRANSPOSASE-LIKE PROTEIN"/>
    <property type="match status" value="1"/>
</dbReference>
<sequence>MDKNIEQRICLKFCISNQISCAESLRMLEKAYGDSVLSKTQAYEWYKAFKDGREIVEDMPRSGRPSTSSTDENIKKVKDMVLENRQASVREMARELDISRESVRMILVDILGMKRVLARLVPIKLNFFQKEYRKQVSLDMLDRANSDPTFMESIITADETWVYEFDMQTSQQSSEWREKNEPKPKKPRQSRSKIKVMLIVFFDIRGLVHHEFVPEGQTVNKEFYLAVLRRLRENIRRKRPELWKNNSWILHDDNAPSHRATIVTEFKAKNAMNTIDQPPYSPDLAPCDFFLFPKLKLPLRGTRFQSIEEIKQNSLKELKAIPKSAYEKCFEDWKNRWHKCITSGGDYFEGDKINIDE</sequence>
<evidence type="ECO:0000313" key="1">
    <source>
        <dbReference type="EMBL" id="APL98288.1"/>
    </source>
</evidence>
<dbReference type="Gene3D" id="3.30.420.10">
    <property type="entry name" value="Ribonuclease H-like superfamily/Ribonuclease H"/>
    <property type="match status" value="1"/>
</dbReference>
<dbReference type="PANTHER" id="PTHR46060:SF1">
    <property type="entry name" value="MARINER MOS1 TRANSPOSASE-LIKE PROTEIN"/>
    <property type="match status" value="1"/>
</dbReference>
<reference evidence="1" key="2">
    <citation type="submission" date="2016-09" db="EMBL/GenBank/DDBJ databases">
        <authorList>
            <person name="Capua I."/>
            <person name="De Benedictis P."/>
            <person name="Joannis T."/>
            <person name="Lombin L.H."/>
            <person name="Cattoli G."/>
        </authorList>
    </citation>
    <scope>NUCLEOTIDE SEQUENCE</scope>
</reference>
<dbReference type="InterPro" id="IPR001888">
    <property type="entry name" value="Transposase_1"/>
</dbReference>
<dbReference type="Pfam" id="PF01359">
    <property type="entry name" value="Transposase_1"/>
    <property type="match status" value="1"/>
</dbReference>
<reference evidence="1" key="1">
    <citation type="journal article" date="2014" name="BMC Genomics">
        <title>The draft genome of the pest tephritid fruit fly Bactrocera tryoni: resources for the genomic analysis of hybridising species.</title>
        <authorList>
            <person name="Gilchrist A.S."/>
            <person name="Shearman D.C."/>
            <person name="Frommer M."/>
            <person name="Raphael K.A."/>
            <person name="Deshpande N.P."/>
            <person name="Wilkins M.R."/>
            <person name="Sherwin W.B."/>
            <person name="Sved J.A."/>
        </authorList>
    </citation>
    <scope>NUCLEOTIDE SEQUENCE</scope>
</reference>
<name>A0A1L5BXZ8_BACRY</name>
<accession>A0A1L5BXZ8</accession>